<accession>A0A3Q2T9G9</accession>
<keyword evidence="2" id="KW-1133">Transmembrane helix</keyword>
<dbReference type="InterPro" id="IPR044463">
    <property type="entry name" value="DUS2_DSRM"/>
</dbReference>
<dbReference type="CDD" id="cd19871">
    <property type="entry name" value="DSRM_DUS2L"/>
    <property type="match status" value="1"/>
</dbReference>
<dbReference type="GeneTree" id="ENSGT00550000075019"/>
<dbReference type="SMART" id="SM00358">
    <property type="entry name" value="DSRM"/>
    <property type="match status" value="1"/>
</dbReference>
<evidence type="ECO:0000313" key="5">
    <source>
        <dbReference type="Proteomes" id="UP000265000"/>
    </source>
</evidence>
<dbReference type="InterPro" id="IPR052582">
    <property type="entry name" value="tRNA-DUS-like"/>
</dbReference>
<reference evidence="4" key="2">
    <citation type="submission" date="2025-09" db="UniProtKB">
        <authorList>
            <consortium name="Ensembl"/>
        </authorList>
    </citation>
    <scope>IDENTIFICATION</scope>
</reference>
<dbReference type="PROSITE" id="PS50137">
    <property type="entry name" value="DS_RBD"/>
    <property type="match status" value="1"/>
</dbReference>
<dbReference type="GO" id="GO:0000049">
    <property type="term" value="F:tRNA binding"/>
    <property type="evidence" value="ECO:0007669"/>
    <property type="project" value="InterPro"/>
</dbReference>
<dbReference type="PANTHER" id="PTHR45936">
    <property type="entry name" value="TRNA-DIHYDROURIDINE(20) SYNTHASE [NAD(P)+]-LIKE"/>
    <property type="match status" value="1"/>
</dbReference>
<dbReference type="Pfam" id="PF00035">
    <property type="entry name" value="dsrm"/>
    <property type="match status" value="1"/>
</dbReference>
<organism evidence="4 5">
    <name type="scientific">Fundulus heteroclitus</name>
    <name type="common">Killifish</name>
    <name type="synonym">Mummichog</name>
    <dbReference type="NCBI Taxonomy" id="8078"/>
    <lineage>
        <taxon>Eukaryota</taxon>
        <taxon>Metazoa</taxon>
        <taxon>Chordata</taxon>
        <taxon>Craniata</taxon>
        <taxon>Vertebrata</taxon>
        <taxon>Euteleostomi</taxon>
        <taxon>Actinopterygii</taxon>
        <taxon>Neopterygii</taxon>
        <taxon>Teleostei</taxon>
        <taxon>Neoteleostei</taxon>
        <taxon>Acanthomorphata</taxon>
        <taxon>Ovalentaria</taxon>
        <taxon>Atherinomorphae</taxon>
        <taxon>Cyprinodontiformes</taxon>
        <taxon>Fundulidae</taxon>
        <taxon>Fundulus</taxon>
    </lineage>
</organism>
<keyword evidence="5" id="KW-1185">Reference proteome</keyword>
<dbReference type="SUPFAM" id="SSF54768">
    <property type="entry name" value="dsRNA-binding domain-like"/>
    <property type="match status" value="1"/>
</dbReference>
<dbReference type="InterPro" id="IPR013785">
    <property type="entry name" value="Aldolase_TIM"/>
</dbReference>
<feature type="domain" description="DRBM" evidence="3">
    <location>
        <begin position="216"/>
        <end position="283"/>
    </location>
</feature>
<dbReference type="PANTHER" id="PTHR45936:SF1">
    <property type="entry name" value="TRNA-DIHYDROURIDINE(20) SYNTHASE [NAD(P)+]-LIKE"/>
    <property type="match status" value="1"/>
</dbReference>
<dbReference type="GO" id="GO:0005737">
    <property type="term" value="C:cytoplasm"/>
    <property type="evidence" value="ECO:0007669"/>
    <property type="project" value="TreeGrafter"/>
</dbReference>
<dbReference type="Ensembl" id="ENSFHET00000018668.1">
    <property type="protein sequence ID" value="ENSFHEP00000011630.1"/>
    <property type="gene ID" value="ENSFHEG00000013105.1"/>
</dbReference>
<dbReference type="InterPro" id="IPR014720">
    <property type="entry name" value="dsRBD_dom"/>
</dbReference>
<dbReference type="AlphaFoldDB" id="A0A3Q2T9G9"/>
<dbReference type="Gene3D" id="3.30.160.20">
    <property type="match status" value="1"/>
</dbReference>
<dbReference type="GO" id="GO:0017150">
    <property type="term" value="F:tRNA dihydrouridine synthase activity"/>
    <property type="evidence" value="ECO:0007669"/>
    <property type="project" value="TreeGrafter"/>
</dbReference>
<dbReference type="STRING" id="8078.ENSFHEP00000011630"/>
<keyword evidence="2" id="KW-0472">Membrane</keyword>
<evidence type="ECO:0000259" key="3">
    <source>
        <dbReference type="PROSITE" id="PS50137"/>
    </source>
</evidence>
<keyword evidence="1" id="KW-0694">RNA-binding</keyword>
<feature type="transmembrane region" description="Helical" evidence="2">
    <location>
        <begin position="32"/>
        <end position="52"/>
    </location>
</feature>
<proteinExistence type="predicted"/>
<evidence type="ECO:0000313" key="4">
    <source>
        <dbReference type="Ensembl" id="ENSFHEP00000011630.1"/>
    </source>
</evidence>
<dbReference type="SUPFAM" id="SSF51395">
    <property type="entry name" value="FMN-linked oxidoreductases"/>
    <property type="match status" value="1"/>
</dbReference>
<evidence type="ECO:0000256" key="2">
    <source>
        <dbReference type="SAM" id="Phobius"/>
    </source>
</evidence>
<reference evidence="4" key="1">
    <citation type="submission" date="2025-08" db="UniProtKB">
        <authorList>
            <consortium name="Ensembl"/>
        </authorList>
    </citation>
    <scope>IDENTIFICATION</scope>
</reference>
<evidence type="ECO:0000256" key="1">
    <source>
        <dbReference type="PROSITE-ProRule" id="PRU00266"/>
    </source>
</evidence>
<protein>
    <submittedName>
        <fullName evidence="4">Dihydrouridine synthase 2</fullName>
    </submittedName>
</protein>
<name>A0A3Q2T9G9_FUNHE</name>
<keyword evidence="2" id="KW-0812">Transmembrane</keyword>
<dbReference type="Gene3D" id="3.20.20.70">
    <property type="entry name" value="Aldolase class I"/>
    <property type="match status" value="1"/>
</dbReference>
<sequence length="342" mass="38941">VLCFVVPCLCFCGQLNLQWKINLPSLRPSFVWWDYIGLFYWLFIVFPLINLFKLYHLSSSGGSLDLVKNYGDIEKFRKATGASSVMLARAAMWNPSVFSSQGPLPVGKVMEEYIKYAIRYDNHAFNTKYCLCQMLRDKVESPLGKQVQAAQTNAEIRYTAYFLKTTFGCINQTQNAILSIRDALQGSSKPEKPIMDGDVTTISVKFERRDYPPQITPKMFLLEWSRKEKLEQPQYETVQRSQDRAFQSTVTVANKKYRSSLWLKSKKFAEQAAAIVCLRVLGVPEGRIGEEDSGLVCKRKREGKPNGSSEEGRSKKLHVHILQLTVRVFSGVSGCTSRFTLH</sequence>
<dbReference type="Proteomes" id="UP000265000">
    <property type="component" value="Unplaced"/>
</dbReference>